<dbReference type="OMA" id="LFVYWDP"/>
<proteinExistence type="predicted"/>
<evidence type="ECO:0000256" key="2">
    <source>
        <dbReference type="SAM" id="Phobius"/>
    </source>
</evidence>
<organism evidence="3">
    <name type="scientific">Bactrocera dorsalis</name>
    <name type="common">Oriental fruit fly</name>
    <name type="synonym">Dacus dorsalis</name>
    <dbReference type="NCBI Taxonomy" id="27457"/>
    <lineage>
        <taxon>Eukaryota</taxon>
        <taxon>Metazoa</taxon>
        <taxon>Ecdysozoa</taxon>
        <taxon>Arthropoda</taxon>
        <taxon>Hexapoda</taxon>
        <taxon>Insecta</taxon>
        <taxon>Pterygota</taxon>
        <taxon>Neoptera</taxon>
        <taxon>Endopterygota</taxon>
        <taxon>Diptera</taxon>
        <taxon>Brachycera</taxon>
        <taxon>Muscomorpha</taxon>
        <taxon>Tephritoidea</taxon>
        <taxon>Tephritidae</taxon>
        <taxon>Bactrocera</taxon>
        <taxon>Bactrocera</taxon>
    </lineage>
</organism>
<dbReference type="KEGG" id="bdr:105227600"/>
<keyword evidence="2" id="KW-1133">Transmembrane helix</keyword>
<feature type="compositionally biased region" description="Polar residues" evidence="1">
    <location>
        <begin position="40"/>
        <end position="58"/>
    </location>
</feature>
<evidence type="ECO:0000313" key="5">
    <source>
        <dbReference type="RefSeq" id="XP_029406668.1"/>
    </source>
</evidence>
<accession>A0A034WTN5</accession>
<feature type="transmembrane region" description="Helical" evidence="2">
    <location>
        <begin position="99"/>
        <end position="117"/>
    </location>
</feature>
<evidence type="ECO:0000256" key="1">
    <source>
        <dbReference type="SAM" id="MobiDB-lite"/>
    </source>
</evidence>
<dbReference type="Proteomes" id="UP001652620">
    <property type="component" value="Unplaced"/>
</dbReference>
<dbReference type="RefSeq" id="XP_029406668.1">
    <property type="nucleotide sequence ID" value="XM_029550808.1"/>
</dbReference>
<gene>
    <name evidence="5" type="primary">LOC105227600</name>
</gene>
<keyword evidence="2" id="KW-0812">Transmembrane</keyword>
<sequence>MAIDILKKQEQARQIRYSRSKFRRINSLDQIPEDPGQEQLAHSTNTNTNPALGHQSQLVRRSPRTISASMRQVLLFWPQLLINLTFTIIRYILYIPLSIAAPSFWLSALLWIFWKFVRIPVAFIKWMLNVDSLMDVSTDGPQRNRRTVLISCGSTIQTLHLARNFYSSGSRVVVFEFEGLFGLARFSTAVDKFYIVPRPSPNNVDSYITALCQIVSKEKPSVYIPVCATSPAYYDALAKQHLELLGCASFIPGMNETNVLDDCLEFFKKCTAHNIVVPPHSVLTSPNDLQQLYENNFISNFRNILMAVGFQGLVERFKYLLPNNRVEFKFNHEISENEKWIVIRDLPGEHYITCTTVKDSRVVSNVTCKVEHETKNLIPVTPLHAHGTPVVSDEAQIDFWLKTFFAKVRFQRSINGHMSFRLIKCQGTTQFIPLGVRVGVSLPYICYNRSHAQVLCRTMKCIHRRQLSFTSPDEESALGALTANFRWSSIERSTPTTVLDKREALFAYWDPLPYCAYYHFQLPLKSVKTFLQRRHRSTKTLSPRITMPVH</sequence>
<protein>
    <submittedName>
        <fullName evidence="5">Uncharacterized protein LOC105227600</fullName>
    </submittedName>
</protein>
<evidence type="ECO:0000313" key="3">
    <source>
        <dbReference type="EMBL" id="JAC58911.1"/>
    </source>
</evidence>
<dbReference type="EMBL" id="GAKP01000041">
    <property type="protein sequence ID" value="JAC58911.1"/>
    <property type="molecule type" value="Transcribed_RNA"/>
</dbReference>
<keyword evidence="4" id="KW-1185">Reference proteome</keyword>
<dbReference type="OrthoDB" id="186626at2759"/>
<name>A0A034WTN5_BACDO</name>
<dbReference type="GeneID" id="105227600"/>
<feature type="region of interest" description="Disordered" evidence="1">
    <location>
        <begin position="31"/>
        <end position="58"/>
    </location>
</feature>
<reference evidence="3" key="1">
    <citation type="journal article" date="2014" name="BMC Genomics">
        <title>Characterizing the developmental transcriptome of the oriental fruit fly, Bactrocera dorsalis (Diptera: Tephritidae) through comparative genomic analysis with Drosophila melanogaster utilizing modENCODE datasets.</title>
        <authorList>
            <person name="Geib S.M."/>
            <person name="Calla B."/>
            <person name="Hall B."/>
            <person name="Hou S."/>
            <person name="Manoukis N.C."/>
        </authorList>
    </citation>
    <scope>NUCLEOTIDE SEQUENCE</scope>
    <source>
        <strain evidence="3">Punador</strain>
    </source>
</reference>
<reference evidence="5" key="2">
    <citation type="submission" date="2025-04" db="UniProtKB">
        <authorList>
            <consortium name="RefSeq"/>
        </authorList>
    </citation>
    <scope>IDENTIFICATION</scope>
    <source>
        <strain evidence="5">Punador</strain>
    </source>
</reference>
<dbReference type="Gene3D" id="3.40.50.20">
    <property type="match status" value="1"/>
</dbReference>
<keyword evidence="2" id="KW-0472">Membrane</keyword>
<evidence type="ECO:0000313" key="4">
    <source>
        <dbReference type="Proteomes" id="UP001652620"/>
    </source>
</evidence>
<dbReference type="AlphaFoldDB" id="A0A034WTN5"/>